<evidence type="ECO:0000256" key="7">
    <source>
        <dbReference type="ARBA" id="ARBA00023015"/>
    </source>
</evidence>
<evidence type="ECO:0000256" key="4">
    <source>
        <dbReference type="ARBA" id="ARBA00022737"/>
    </source>
</evidence>
<dbReference type="SMART" id="SM00438">
    <property type="entry name" value="ZnF_NFX"/>
    <property type="match status" value="7"/>
</dbReference>
<dbReference type="Proteomes" id="UP000789739">
    <property type="component" value="Unassembled WGS sequence"/>
</dbReference>
<dbReference type="SUPFAM" id="SSF82708">
    <property type="entry name" value="R3H domain"/>
    <property type="match status" value="1"/>
</dbReference>
<evidence type="ECO:0000313" key="14">
    <source>
        <dbReference type="EMBL" id="CAG8571064.1"/>
    </source>
</evidence>
<evidence type="ECO:0000259" key="13">
    <source>
        <dbReference type="PROSITE" id="PS51061"/>
    </source>
</evidence>
<dbReference type="InterPro" id="IPR001374">
    <property type="entry name" value="R3H_dom"/>
</dbReference>
<dbReference type="AlphaFoldDB" id="A0A9N9BNW9"/>
<dbReference type="CDD" id="cd06008">
    <property type="entry name" value="NF-X1-zinc-finger"/>
    <property type="match status" value="6"/>
</dbReference>
<keyword evidence="15" id="KW-1185">Reference proteome</keyword>
<dbReference type="GO" id="GO:0005634">
    <property type="term" value="C:nucleus"/>
    <property type="evidence" value="ECO:0007669"/>
    <property type="project" value="UniProtKB-SubCell"/>
</dbReference>
<keyword evidence="3" id="KW-0479">Metal-binding</keyword>
<dbReference type="Gene3D" id="3.30.1370.50">
    <property type="entry name" value="R3H-like domain"/>
    <property type="match status" value="1"/>
</dbReference>
<evidence type="ECO:0000256" key="6">
    <source>
        <dbReference type="ARBA" id="ARBA00022833"/>
    </source>
</evidence>
<evidence type="ECO:0000256" key="3">
    <source>
        <dbReference type="ARBA" id="ARBA00022723"/>
    </source>
</evidence>
<dbReference type="InterPro" id="IPR034078">
    <property type="entry name" value="NFX1_fam"/>
</dbReference>
<feature type="compositionally biased region" description="Polar residues" evidence="11">
    <location>
        <begin position="53"/>
        <end position="78"/>
    </location>
</feature>
<comment type="caution">
    <text evidence="14">The sequence shown here is derived from an EMBL/GenBank/DDBJ whole genome shotgun (WGS) entry which is preliminary data.</text>
</comment>
<keyword evidence="8" id="KW-0804">Transcription</keyword>
<dbReference type="PANTHER" id="PTHR12360">
    <property type="entry name" value="NUCLEAR TRANSCRIPTION FACTOR, X-BOX BINDING 1 NFX1"/>
    <property type="match status" value="1"/>
</dbReference>
<dbReference type="Pfam" id="PF01424">
    <property type="entry name" value="R3H"/>
    <property type="match status" value="1"/>
</dbReference>
<dbReference type="EMBL" id="CAJVPI010000775">
    <property type="protein sequence ID" value="CAG8571064.1"/>
    <property type="molecule type" value="Genomic_DNA"/>
</dbReference>
<dbReference type="GO" id="GO:0000122">
    <property type="term" value="P:negative regulation of transcription by RNA polymerase II"/>
    <property type="evidence" value="ECO:0007669"/>
    <property type="project" value="TreeGrafter"/>
</dbReference>
<accession>A0A9N9BNW9</accession>
<keyword evidence="4" id="KW-0677">Repeat</keyword>
<feature type="compositionally biased region" description="Polar residues" evidence="11">
    <location>
        <begin position="190"/>
        <end position="200"/>
    </location>
</feature>
<keyword evidence="9" id="KW-0539">Nucleus</keyword>
<dbReference type="CDD" id="cd02325">
    <property type="entry name" value="R3H"/>
    <property type="match status" value="1"/>
</dbReference>
<dbReference type="PROSITE" id="PS50089">
    <property type="entry name" value="ZF_RING_2"/>
    <property type="match status" value="1"/>
</dbReference>
<dbReference type="GO" id="GO:0008270">
    <property type="term" value="F:zinc ion binding"/>
    <property type="evidence" value="ECO:0007669"/>
    <property type="project" value="UniProtKB-KW"/>
</dbReference>
<evidence type="ECO:0000256" key="2">
    <source>
        <dbReference type="ARBA" id="ARBA00007269"/>
    </source>
</evidence>
<evidence type="ECO:0000256" key="1">
    <source>
        <dbReference type="ARBA" id="ARBA00004123"/>
    </source>
</evidence>
<dbReference type="OrthoDB" id="6512771at2759"/>
<feature type="domain" description="R3H" evidence="13">
    <location>
        <begin position="924"/>
        <end position="986"/>
    </location>
</feature>
<feature type="compositionally biased region" description="Low complexity" evidence="11">
    <location>
        <begin position="227"/>
        <end position="248"/>
    </location>
</feature>
<keyword evidence="5 10" id="KW-0863">Zinc-finger</keyword>
<evidence type="ECO:0000256" key="9">
    <source>
        <dbReference type="ARBA" id="ARBA00023242"/>
    </source>
</evidence>
<dbReference type="GO" id="GO:0000981">
    <property type="term" value="F:DNA-binding transcription factor activity, RNA polymerase II-specific"/>
    <property type="evidence" value="ECO:0007669"/>
    <property type="project" value="TreeGrafter"/>
</dbReference>
<keyword evidence="7" id="KW-0805">Transcription regulation</keyword>
<sequence>MSSLGIANNDFESEERGTQRSAYDSNRRIRRGGRRRGWRSRENIIPDARSHAEASSQGRSSNNYLQPSINTVAGTSESNNDRNANINLNDPENTASASLKNTNQEHQTGSKHIKNPAETTSTTDRPLNQDSHLASYPTSSTNSRDNNQRSGRGRSSDMAGCFSNAGRGGGPRRTQLRWNSESDRGRTLFTEASQSGTTGWRGQRWKRRSEETNSSGVASSSDTQGDPPQQTSTSTTTQTISSSPSTSTNNRHATPRAPRTPRTPRPPRARRPPRPNAASSVSSTTDVLSSITHGLSTSTYECMICCEIIRPSHKTWFCSTCWAVFHLHCAQKWARKSIADIGSSSSGAVNTDRTWRCPGCQNKNTDIPTEYRCFCGKSKDPEVNRYITPHSCGNSMPPGTMSTLFSNGTSAIVLLWKTWASVSLCRNKSLEWSFLWRTVWQECTVHTCKTPCHAGPCPPCDTIQMQHCYCGKSTREAKCGQGDAVACKDDSAEWFGYYACEKLCDRLFACGVHRCESKCHPISAVEPCPRDPSLVTTCPCGKCTIHSLLKRQRVSCQEDIPLCGNTCNKQLPCGHRCQDLCHFGDCKPCEVITKVKCRCGSMEFELVCKNVSGVKETLECERICHGLRECGRHECGRRCCPSIDKVKVGRKGFNRQASEEVDENHRCTLICGKNLKCGNHTCQILCHRGHCPPCLEASFDELTCACGRTKVYPPISCGMKLPSCPYTCTRSPLCGHSEITHPCHEDGQPCPPCPLLVNKSCMCGKTVVKSVPCHQTTVSCGRICDLPISCGGHKCKRSCHSGNCLSGENGLNGKCTQKCGKIKVCGHACTAECHAPARCPEDVPCDTMTVIECRCGRMSKEIRCNATVENMGEIMNRHLECDEACALAERNRRLAEALEIESDDAPKIEIEYEENLVNMYSKHKAWVKNIENVIGEFITSDKQTLNLPTMKGPFRKFVHDLCGHYRLASESVDVEPYRSVILRKKPESRIPSLLLSQAATNPNRTTQSTSIAATTTTATNVRKPKQAVNALYLSQLSFGLTKEECQKHVEPLMGKLNFIIKWVNENDAFILPSITAMGMDEVELTLTRLKHALKDGLKGIAQSVELCWVNSKYEVISKEKNNVISNAFFEGEKETRVAQGTVRDADPIPVGINPFGVLMTVSEHVAHDSTASDDARGRVLMSEPSNRSGNDETKSEAWTVLPPSDDVVDDWELLSDE</sequence>
<dbReference type="InterPro" id="IPR000967">
    <property type="entry name" value="Znf_NFX1"/>
</dbReference>
<keyword evidence="6" id="KW-0862">Zinc</keyword>
<dbReference type="PROSITE" id="PS51061">
    <property type="entry name" value="R3H"/>
    <property type="match status" value="1"/>
</dbReference>
<evidence type="ECO:0000256" key="8">
    <source>
        <dbReference type="ARBA" id="ARBA00023163"/>
    </source>
</evidence>
<comment type="similarity">
    <text evidence="2">Belongs to the NFX1 family.</text>
</comment>
<evidence type="ECO:0000259" key="12">
    <source>
        <dbReference type="PROSITE" id="PS50089"/>
    </source>
</evidence>
<dbReference type="GO" id="GO:0000977">
    <property type="term" value="F:RNA polymerase II transcription regulatory region sequence-specific DNA binding"/>
    <property type="evidence" value="ECO:0007669"/>
    <property type="project" value="TreeGrafter"/>
</dbReference>
<gene>
    <name evidence="14" type="ORF">PBRASI_LOCUS6101</name>
</gene>
<dbReference type="PANTHER" id="PTHR12360:SF12">
    <property type="entry name" value="TRANSCRIPTIONAL REPRESSOR NF-X1"/>
    <property type="match status" value="1"/>
</dbReference>
<dbReference type="InterPro" id="IPR036867">
    <property type="entry name" value="R3H_dom_sf"/>
</dbReference>
<evidence type="ECO:0000313" key="15">
    <source>
        <dbReference type="Proteomes" id="UP000789739"/>
    </source>
</evidence>
<feature type="compositionally biased region" description="Polar residues" evidence="11">
    <location>
        <begin position="90"/>
        <end position="107"/>
    </location>
</feature>
<feature type="region of interest" description="Disordered" evidence="11">
    <location>
        <begin position="1"/>
        <end position="286"/>
    </location>
</feature>
<feature type="compositionally biased region" description="Polar residues" evidence="11">
    <location>
        <begin position="117"/>
        <end position="150"/>
    </location>
</feature>
<dbReference type="InterPro" id="IPR001841">
    <property type="entry name" value="Znf_RING"/>
</dbReference>
<evidence type="ECO:0000256" key="11">
    <source>
        <dbReference type="SAM" id="MobiDB-lite"/>
    </source>
</evidence>
<name>A0A9N9BNW9_9GLOM</name>
<feature type="compositionally biased region" description="Polar residues" evidence="11">
    <location>
        <begin position="212"/>
        <end position="226"/>
    </location>
</feature>
<dbReference type="Pfam" id="PF01422">
    <property type="entry name" value="zf-NF-X1"/>
    <property type="match status" value="5"/>
</dbReference>
<proteinExistence type="inferred from homology"/>
<feature type="region of interest" description="Disordered" evidence="11">
    <location>
        <begin position="1168"/>
        <end position="1203"/>
    </location>
</feature>
<feature type="compositionally biased region" description="Basic and acidic residues" evidence="11">
    <location>
        <begin position="39"/>
        <end position="52"/>
    </location>
</feature>
<organism evidence="14 15">
    <name type="scientific">Paraglomus brasilianum</name>
    <dbReference type="NCBI Taxonomy" id="144538"/>
    <lineage>
        <taxon>Eukaryota</taxon>
        <taxon>Fungi</taxon>
        <taxon>Fungi incertae sedis</taxon>
        <taxon>Mucoromycota</taxon>
        <taxon>Glomeromycotina</taxon>
        <taxon>Glomeromycetes</taxon>
        <taxon>Paraglomerales</taxon>
        <taxon>Paraglomeraceae</taxon>
        <taxon>Paraglomus</taxon>
    </lineage>
</organism>
<evidence type="ECO:0000256" key="5">
    <source>
        <dbReference type="ARBA" id="ARBA00022771"/>
    </source>
</evidence>
<feature type="compositionally biased region" description="Basic residues" evidence="11">
    <location>
        <begin position="28"/>
        <end position="38"/>
    </location>
</feature>
<comment type="subcellular location">
    <subcellularLocation>
        <location evidence="1">Nucleus</location>
    </subcellularLocation>
</comment>
<reference evidence="14" key="1">
    <citation type="submission" date="2021-06" db="EMBL/GenBank/DDBJ databases">
        <authorList>
            <person name="Kallberg Y."/>
            <person name="Tangrot J."/>
            <person name="Rosling A."/>
        </authorList>
    </citation>
    <scope>NUCLEOTIDE SEQUENCE</scope>
    <source>
        <strain evidence="14">BR232B</strain>
    </source>
</reference>
<protein>
    <submittedName>
        <fullName evidence="14">3175_t:CDS:1</fullName>
    </submittedName>
</protein>
<feature type="domain" description="RING-type" evidence="12">
    <location>
        <begin position="302"/>
        <end position="361"/>
    </location>
</feature>
<dbReference type="SMART" id="SM00393">
    <property type="entry name" value="R3H"/>
    <property type="match status" value="1"/>
</dbReference>
<evidence type="ECO:0000256" key="10">
    <source>
        <dbReference type="PROSITE-ProRule" id="PRU00175"/>
    </source>
</evidence>